<accession>A0A2P2LB05</accession>
<reference evidence="1" key="1">
    <citation type="submission" date="2018-02" db="EMBL/GenBank/DDBJ databases">
        <title>Rhizophora mucronata_Transcriptome.</title>
        <authorList>
            <person name="Meera S.P."/>
            <person name="Sreeshan A."/>
            <person name="Augustine A."/>
        </authorList>
    </citation>
    <scope>NUCLEOTIDE SEQUENCE</scope>
    <source>
        <tissue evidence="1">Leaf</tissue>
    </source>
</reference>
<dbReference type="AlphaFoldDB" id="A0A2P2LB05"/>
<name>A0A2P2LB05_RHIMU</name>
<protein>
    <submittedName>
        <fullName evidence="1">Uncharacterized protein</fullName>
    </submittedName>
</protein>
<evidence type="ECO:0000313" key="1">
    <source>
        <dbReference type="EMBL" id="MBX15151.1"/>
    </source>
</evidence>
<proteinExistence type="predicted"/>
<sequence length="50" mass="6093">MNHKGKKHEEEKSKLTVQKTIIRTVSRRLWNHILDEKDGDLKETELYMWV</sequence>
<dbReference type="EMBL" id="GGEC01034667">
    <property type="protein sequence ID" value="MBX15151.1"/>
    <property type="molecule type" value="Transcribed_RNA"/>
</dbReference>
<organism evidence="1">
    <name type="scientific">Rhizophora mucronata</name>
    <name type="common">Asiatic mangrove</name>
    <dbReference type="NCBI Taxonomy" id="61149"/>
    <lineage>
        <taxon>Eukaryota</taxon>
        <taxon>Viridiplantae</taxon>
        <taxon>Streptophyta</taxon>
        <taxon>Embryophyta</taxon>
        <taxon>Tracheophyta</taxon>
        <taxon>Spermatophyta</taxon>
        <taxon>Magnoliopsida</taxon>
        <taxon>eudicotyledons</taxon>
        <taxon>Gunneridae</taxon>
        <taxon>Pentapetalae</taxon>
        <taxon>rosids</taxon>
        <taxon>fabids</taxon>
        <taxon>Malpighiales</taxon>
        <taxon>Rhizophoraceae</taxon>
        <taxon>Rhizophora</taxon>
    </lineage>
</organism>